<dbReference type="EMBL" id="JRKL02001000">
    <property type="protein sequence ID" value="KAF3966726.1"/>
    <property type="molecule type" value="Genomic_DNA"/>
</dbReference>
<keyword evidence="2" id="KW-1185">Reference proteome</keyword>
<evidence type="ECO:0000313" key="2">
    <source>
        <dbReference type="Proteomes" id="UP000737018"/>
    </source>
</evidence>
<dbReference type="AlphaFoldDB" id="A0A8J4R613"/>
<dbReference type="Proteomes" id="UP000737018">
    <property type="component" value="Unassembled WGS sequence"/>
</dbReference>
<evidence type="ECO:0000313" key="1">
    <source>
        <dbReference type="EMBL" id="KAF3966726.1"/>
    </source>
</evidence>
<protein>
    <submittedName>
        <fullName evidence="1">Uncharacterized protein</fullName>
    </submittedName>
</protein>
<sequence length="109" mass="12329">MNKIKDKPQLGPILILNHKCTQFLKGILSYRLPFSTTFAQREREREGEKYGRRAWSGNYLQGHHGASTKALALNHRQGHVRCHVVLDSLQSQTRWSCSTGLATSLGGPW</sequence>
<comment type="caution">
    <text evidence="1">The sequence shown here is derived from an EMBL/GenBank/DDBJ whole genome shotgun (WGS) entry which is preliminary data.</text>
</comment>
<accession>A0A8J4R613</accession>
<name>A0A8J4R613_9ROSI</name>
<proteinExistence type="predicted"/>
<gene>
    <name evidence="1" type="ORF">CMV_009199</name>
</gene>
<reference evidence="1" key="1">
    <citation type="submission" date="2020-03" db="EMBL/GenBank/DDBJ databases">
        <title>Castanea mollissima Vanexum genome sequencing.</title>
        <authorList>
            <person name="Staton M."/>
        </authorList>
    </citation>
    <scope>NUCLEOTIDE SEQUENCE</scope>
    <source>
        <tissue evidence="1">Leaf</tissue>
    </source>
</reference>
<organism evidence="1 2">
    <name type="scientific">Castanea mollissima</name>
    <name type="common">Chinese chestnut</name>
    <dbReference type="NCBI Taxonomy" id="60419"/>
    <lineage>
        <taxon>Eukaryota</taxon>
        <taxon>Viridiplantae</taxon>
        <taxon>Streptophyta</taxon>
        <taxon>Embryophyta</taxon>
        <taxon>Tracheophyta</taxon>
        <taxon>Spermatophyta</taxon>
        <taxon>Magnoliopsida</taxon>
        <taxon>eudicotyledons</taxon>
        <taxon>Gunneridae</taxon>
        <taxon>Pentapetalae</taxon>
        <taxon>rosids</taxon>
        <taxon>fabids</taxon>
        <taxon>Fagales</taxon>
        <taxon>Fagaceae</taxon>
        <taxon>Castanea</taxon>
    </lineage>
</organism>